<accession>A0A7S8ECX5</accession>
<evidence type="ECO:0008006" key="3">
    <source>
        <dbReference type="Google" id="ProtNLM"/>
    </source>
</evidence>
<evidence type="ECO:0000313" key="1">
    <source>
        <dbReference type="EMBL" id="QPC84665.1"/>
    </source>
</evidence>
<protein>
    <recommendedName>
        <fullName evidence="3">GAF domain-containing protein</fullName>
    </recommendedName>
</protein>
<sequence>MNNAHLANFLQLAKRVTQAERGLVVDGSETVVAMVGLDEDTLQTGNLQTLIRQTVRDALDENRAILSNNIIRDPSEAPDTNTAFRNLRLMVGIPVGHGGVVYLDKQVRNGVILRKDIEQLQRFGQYLIEHELTGMDADAMYEHYQQMNAPAS</sequence>
<dbReference type="Proteomes" id="UP000594468">
    <property type="component" value="Chromosome"/>
</dbReference>
<reference evidence="1 2" key="1">
    <citation type="submission" date="2020-02" db="EMBL/GenBank/DDBJ databases">
        <authorList>
            <person name="Zheng R.K."/>
            <person name="Sun C.M."/>
        </authorList>
    </citation>
    <scope>NUCLEOTIDE SEQUENCE [LARGE SCALE GENOMIC DNA]</scope>
    <source>
        <strain evidence="2">rifampicinis</strain>
    </source>
</reference>
<keyword evidence="2" id="KW-1185">Reference proteome</keyword>
<proteinExistence type="predicted"/>
<organism evidence="1 2">
    <name type="scientific">Phototrophicus methaneseepsis</name>
    <dbReference type="NCBI Taxonomy" id="2710758"/>
    <lineage>
        <taxon>Bacteria</taxon>
        <taxon>Bacillati</taxon>
        <taxon>Chloroflexota</taxon>
        <taxon>Candidatus Thermofontia</taxon>
        <taxon>Phototrophicales</taxon>
        <taxon>Phototrophicaceae</taxon>
        <taxon>Phototrophicus</taxon>
    </lineage>
</organism>
<dbReference type="RefSeq" id="WP_195172728.1">
    <property type="nucleotide sequence ID" value="NZ_CP062983.1"/>
</dbReference>
<dbReference type="KEGG" id="pmet:G4Y79_09890"/>
<dbReference type="EMBL" id="CP062983">
    <property type="protein sequence ID" value="QPC84665.1"/>
    <property type="molecule type" value="Genomic_DNA"/>
</dbReference>
<gene>
    <name evidence="1" type="ORF">G4Y79_09890</name>
</gene>
<evidence type="ECO:0000313" key="2">
    <source>
        <dbReference type="Proteomes" id="UP000594468"/>
    </source>
</evidence>
<dbReference type="AlphaFoldDB" id="A0A7S8ECX5"/>
<name>A0A7S8ECX5_9CHLR</name>